<gene>
    <name evidence="1" type="ORF">DFR24_4811</name>
</gene>
<accession>A0A4R7NR64</accession>
<dbReference type="RefSeq" id="WP_133883956.1">
    <property type="nucleotide sequence ID" value="NZ_MWIN01000016.1"/>
</dbReference>
<protein>
    <submittedName>
        <fullName evidence="1">TnsA endonuclease-like protein</fullName>
    </submittedName>
</protein>
<dbReference type="Gene3D" id="3.40.1350.10">
    <property type="match status" value="1"/>
</dbReference>
<keyword evidence="1" id="KW-0255">Endonuclease</keyword>
<sequence length="297" mass="34375">MRTTKRFTPATLDRFRRQGRGQGVFGEFSSWHQVTRGDPSSRGRSHITFLDKRGRDTLSDLEWTLIFFALLINPLDLRTQYPLELRKSKHELCRYRSDWSANSFPGFLDLAEELKIRTAKVHGEGKSEDWVPSTDLLLTLGTLPNTLSLLAISGKYQSDTTSKRKRELLGLERDYWIRRRVEWLLITETLYSGRVALMLRNSFGWAIDTPVTKEERELAASIALGLAGRSRTYIINSIAESVGDNELAQRLFWQSIWFGPLCIDLDTSWHPYLPVRFVTKEEFIRFNPIASRRSAWS</sequence>
<evidence type="ECO:0000313" key="2">
    <source>
        <dbReference type="Proteomes" id="UP000295341"/>
    </source>
</evidence>
<dbReference type="InterPro" id="IPR011856">
    <property type="entry name" value="tRNA_endonuc-like_dom_sf"/>
</dbReference>
<name>A0A4R7NR64_9GAMM</name>
<keyword evidence="1" id="KW-0540">Nuclease</keyword>
<dbReference type="AlphaFoldDB" id="A0A4R7NR64"/>
<keyword evidence="2" id="KW-1185">Reference proteome</keyword>
<keyword evidence="1" id="KW-0378">Hydrolase</keyword>
<dbReference type="Proteomes" id="UP000295341">
    <property type="component" value="Unassembled WGS sequence"/>
</dbReference>
<proteinExistence type="predicted"/>
<reference evidence="1 2" key="1">
    <citation type="submission" date="2019-03" db="EMBL/GenBank/DDBJ databases">
        <title>Genomic Encyclopedia of Type Strains, Phase IV (KMG-IV): sequencing the most valuable type-strain genomes for metagenomic binning, comparative biology and taxonomic classification.</title>
        <authorList>
            <person name="Goeker M."/>
        </authorList>
    </citation>
    <scope>NUCLEOTIDE SEQUENCE [LARGE SCALE GENOMIC DNA]</scope>
    <source>
        <strain evidence="1 2">DSM 26377</strain>
    </source>
</reference>
<dbReference type="SUPFAM" id="SSF52980">
    <property type="entry name" value="Restriction endonuclease-like"/>
    <property type="match status" value="1"/>
</dbReference>
<organism evidence="1 2">
    <name type="scientific">Panacagrimonas perspica</name>
    <dbReference type="NCBI Taxonomy" id="381431"/>
    <lineage>
        <taxon>Bacteria</taxon>
        <taxon>Pseudomonadati</taxon>
        <taxon>Pseudomonadota</taxon>
        <taxon>Gammaproteobacteria</taxon>
        <taxon>Nevskiales</taxon>
        <taxon>Nevskiaceae</taxon>
        <taxon>Panacagrimonas</taxon>
    </lineage>
</organism>
<dbReference type="EMBL" id="SOBT01000013">
    <property type="protein sequence ID" value="TDU23288.1"/>
    <property type="molecule type" value="Genomic_DNA"/>
</dbReference>
<dbReference type="GO" id="GO:0003676">
    <property type="term" value="F:nucleic acid binding"/>
    <property type="evidence" value="ECO:0007669"/>
    <property type="project" value="InterPro"/>
</dbReference>
<evidence type="ECO:0000313" key="1">
    <source>
        <dbReference type="EMBL" id="TDU23288.1"/>
    </source>
</evidence>
<comment type="caution">
    <text evidence="1">The sequence shown here is derived from an EMBL/GenBank/DDBJ whole genome shotgun (WGS) entry which is preliminary data.</text>
</comment>
<dbReference type="GO" id="GO:0004519">
    <property type="term" value="F:endonuclease activity"/>
    <property type="evidence" value="ECO:0007669"/>
    <property type="project" value="UniProtKB-KW"/>
</dbReference>
<dbReference type="InterPro" id="IPR011335">
    <property type="entry name" value="Restrct_endonuc-II-like"/>
</dbReference>